<accession>A0A1G4MJF3</accession>
<keyword evidence="1" id="KW-0597">Phosphoprotein</keyword>
<dbReference type="SMART" id="SM00073">
    <property type="entry name" value="HPT"/>
    <property type="match status" value="1"/>
</dbReference>
<organism evidence="3 4">
    <name type="scientific">Lachancea fermentati</name>
    <name type="common">Zygosaccharomyces fermentati</name>
    <dbReference type="NCBI Taxonomy" id="4955"/>
    <lineage>
        <taxon>Eukaryota</taxon>
        <taxon>Fungi</taxon>
        <taxon>Dikarya</taxon>
        <taxon>Ascomycota</taxon>
        <taxon>Saccharomycotina</taxon>
        <taxon>Saccharomycetes</taxon>
        <taxon>Saccharomycetales</taxon>
        <taxon>Saccharomycetaceae</taxon>
        <taxon>Lachancea</taxon>
    </lineage>
</organism>
<dbReference type="EMBL" id="LT598491">
    <property type="protein sequence ID" value="SCW03951.1"/>
    <property type="molecule type" value="Genomic_DNA"/>
</dbReference>
<sequence length="138" mass="15551">MPTSVPIPTDVINWEILSEIVSMDEDNPDFSKELIIQYIDQAETTFAHIEAELDGSCDLTQLASLGHFLRGSSAALGLQRIAWACERIQNYGRKREGVVSGQEDDAHFAGLIRQTLEQARLEFAAVRRELSKFYHTQL</sequence>
<gene>
    <name evidence="3" type="ORF">LAFE_0H02652G</name>
</gene>
<dbReference type="InterPro" id="IPR045871">
    <property type="entry name" value="AHP1-5/YPD1"/>
</dbReference>
<dbReference type="Proteomes" id="UP000190831">
    <property type="component" value="Chromosome H"/>
</dbReference>
<name>A0A1G4MJF3_LACFM</name>
<keyword evidence="4" id="KW-1185">Reference proteome</keyword>
<dbReference type="SUPFAM" id="SSF47226">
    <property type="entry name" value="Histidine-containing phosphotransfer domain, HPT domain"/>
    <property type="match status" value="1"/>
</dbReference>
<reference evidence="3 4" key="1">
    <citation type="submission" date="2016-03" db="EMBL/GenBank/DDBJ databases">
        <authorList>
            <person name="Devillers H."/>
        </authorList>
    </citation>
    <scope>NUCLEOTIDE SEQUENCE [LARGE SCALE GENOMIC DNA]</scope>
    <source>
        <strain evidence="3">CBS 6772</strain>
    </source>
</reference>
<protein>
    <submittedName>
        <fullName evidence="3">LAFE_0H02652g1_1</fullName>
    </submittedName>
</protein>
<dbReference type="OrthoDB" id="1673781at2759"/>
<feature type="modified residue" description="Phosphohistidine" evidence="1">
    <location>
        <position position="67"/>
    </location>
</feature>
<dbReference type="GO" id="GO:0005737">
    <property type="term" value="C:cytoplasm"/>
    <property type="evidence" value="ECO:0007669"/>
    <property type="project" value="TreeGrafter"/>
</dbReference>
<dbReference type="OMA" id="QTFKKMD"/>
<dbReference type="InterPro" id="IPR036641">
    <property type="entry name" value="HPT_dom_sf"/>
</dbReference>
<dbReference type="STRING" id="4955.A0A1G4MJF3"/>
<dbReference type="Pfam" id="PF01627">
    <property type="entry name" value="Hpt"/>
    <property type="match status" value="1"/>
</dbReference>
<dbReference type="GO" id="GO:0005634">
    <property type="term" value="C:nucleus"/>
    <property type="evidence" value="ECO:0007669"/>
    <property type="project" value="TreeGrafter"/>
</dbReference>
<proteinExistence type="predicted"/>
<evidence type="ECO:0000256" key="1">
    <source>
        <dbReference type="PROSITE-ProRule" id="PRU00110"/>
    </source>
</evidence>
<dbReference type="GO" id="GO:0009927">
    <property type="term" value="F:histidine phosphotransfer kinase activity"/>
    <property type="evidence" value="ECO:0007669"/>
    <property type="project" value="InterPro"/>
</dbReference>
<dbReference type="InterPro" id="IPR008207">
    <property type="entry name" value="Sig_transdc_His_kin_Hpt_dom"/>
</dbReference>
<evidence type="ECO:0000313" key="3">
    <source>
        <dbReference type="EMBL" id="SCW03951.1"/>
    </source>
</evidence>
<evidence type="ECO:0000313" key="4">
    <source>
        <dbReference type="Proteomes" id="UP000190831"/>
    </source>
</evidence>
<evidence type="ECO:0000259" key="2">
    <source>
        <dbReference type="PROSITE" id="PS50894"/>
    </source>
</evidence>
<dbReference type="GO" id="GO:0000160">
    <property type="term" value="P:phosphorelay signal transduction system"/>
    <property type="evidence" value="ECO:0007669"/>
    <property type="project" value="InterPro"/>
</dbReference>
<dbReference type="PANTHER" id="PTHR28242">
    <property type="entry name" value="PHOSPHORELAY INTERMEDIATE PROTEIN YPD1"/>
    <property type="match status" value="1"/>
</dbReference>
<dbReference type="PANTHER" id="PTHR28242:SF52">
    <property type="entry name" value="PHOSPHORELAY INTERMEDIATE PROTEIN YPD1"/>
    <property type="match status" value="1"/>
</dbReference>
<dbReference type="PROSITE" id="PS50894">
    <property type="entry name" value="HPT"/>
    <property type="match status" value="1"/>
</dbReference>
<dbReference type="Gene3D" id="1.20.120.160">
    <property type="entry name" value="HPT domain"/>
    <property type="match status" value="1"/>
</dbReference>
<dbReference type="AlphaFoldDB" id="A0A1G4MJF3"/>
<dbReference type="GO" id="GO:0043424">
    <property type="term" value="F:protein histidine kinase binding"/>
    <property type="evidence" value="ECO:0007669"/>
    <property type="project" value="InterPro"/>
</dbReference>
<feature type="domain" description="HPt" evidence="2">
    <location>
        <begin position="27"/>
        <end position="126"/>
    </location>
</feature>